<dbReference type="NCBIfam" id="NF006045">
    <property type="entry name" value="PRK08190.1"/>
    <property type="match status" value="1"/>
</dbReference>
<evidence type="ECO:0000256" key="2">
    <source>
        <dbReference type="ARBA" id="ARBA00022679"/>
    </source>
</evidence>
<gene>
    <name evidence="5" type="ORF">SAMN04490247_0230</name>
</gene>
<dbReference type="Proteomes" id="UP000199225">
    <property type="component" value="Unassembled WGS sequence"/>
</dbReference>
<evidence type="ECO:0000313" key="5">
    <source>
        <dbReference type="EMBL" id="SDI96544.1"/>
    </source>
</evidence>
<dbReference type="PANTHER" id="PTHR43356:SF2">
    <property type="entry name" value="PHOSPHATE ACETYLTRANSFERASE"/>
    <property type="match status" value="1"/>
</dbReference>
<evidence type="ECO:0000256" key="1">
    <source>
        <dbReference type="ARBA" id="ARBA00005656"/>
    </source>
</evidence>
<reference evidence="6" key="1">
    <citation type="submission" date="2016-10" db="EMBL/GenBank/DDBJ databases">
        <authorList>
            <person name="Varghese N."/>
            <person name="Submissions S."/>
        </authorList>
    </citation>
    <scope>NUCLEOTIDE SEQUENCE [LARGE SCALE GENOMIC DNA]</scope>
    <source>
        <strain evidence="6">DSM 4771</strain>
    </source>
</reference>
<dbReference type="RefSeq" id="WP_093191026.1">
    <property type="nucleotide sequence ID" value="NZ_FNEV01000001.1"/>
</dbReference>
<dbReference type="PANTHER" id="PTHR43356">
    <property type="entry name" value="PHOSPHATE ACETYLTRANSFERASE"/>
    <property type="match status" value="1"/>
</dbReference>
<dbReference type="GO" id="GO:0016746">
    <property type="term" value="F:acyltransferase activity"/>
    <property type="evidence" value="ECO:0007669"/>
    <property type="project" value="UniProtKB-KW"/>
</dbReference>
<comment type="similarity">
    <text evidence="1">Belongs to the phosphate acetyltransferase and butyryltransferase family.</text>
</comment>
<dbReference type="InterPro" id="IPR050500">
    <property type="entry name" value="Phos_Acetyltrans/Butyryltrans"/>
</dbReference>
<keyword evidence="6" id="KW-1185">Reference proteome</keyword>
<evidence type="ECO:0000256" key="3">
    <source>
        <dbReference type="ARBA" id="ARBA00023315"/>
    </source>
</evidence>
<dbReference type="Gene3D" id="3.40.718.10">
    <property type="entry name" value="Isopropylmalate Dehydrogenase"/>
    <property type="match status" value="1"/>
</dbReference>
<organism evidence="5 6">
    <name type="scientific">Salimicrobium halophilum</name>
    <dbReference type="NCBI Taxonomy" id="86666"/>
    <lineage>
        <taxon>Bacteria</taxon>
        <taxon>Bacillati</taxon>
        <taxon>Bacillota</taxon>
        <taxon>Bacilli</taxon>
        <taxon>Bacillales</taxon>
        <taxon>Bacillaceae</taxon>
        <taxon>Salimicrobium</taxon>
    </lineage>
</organism>
<evidence type="ECO:0000313" key="6">
    <source>
        <dbReference type="Proteomes" id="UP000199225"/>
    </source>
</evidence>
<dbReference type="EMBL" id="FNEV01000001">
    <property type="protein sequence ID" value="SDI96544.1"/>
    <property type="molecule type" value="Genomic_DNA"/>
</dbReference>
<name>A0A1G8PVK2_9BACI</name>
<accession>A0A1G8PVK2</accession>
<dbReference type="AlphaFoldDB" id="A0A1G8PVK2"/>
<dbReference type="PIRSF" id="PIRSF000428">
    <property type="entry name" value="P_Ac_trans"/>
    <property type="match status" value="1"/>
</dbReference>
<dbReference type="Pfam" id="PF01515">
    <property type="entry name" value="PTA_PTB"/>
    <property type="match status" value="1"/>
</dbReference>
<keyword evidence="2 5" id="KW-0808">Transferase</keyword>
<dbReference type="STRING" id="86666.SAMN04490247_0230"/>
<feature type="domain" description="Phosphate acetyl/butaryl transferase" evidence="4">
    <location>
        <begin position="74"/>
        <end position="292"/>
    </location>
</feature>
<keyword evidence="3" id="KW-0012">Acyltransferase</keyword>
<dbReference type="InterPro" id="IPR002505">
    <property type="entry name" value="PTA_PTB"/>
</dbReference>
<dbReference type="SUPFAM" id="SSF53659">
    <property type="entry name" value="Isocitrate/Isopropylmalate dehydrogenase-like"/>
    <property type="match status" value="1"/>
</dbReference>
<dbReference type="OrthoDB" id="9774179at2"/>
<sequence length="298" mass="31865">MDRLDQLLKKEPVEKRTVAVAQAAEEGILETIAQAESRNLCSFLLFGEAEQIHEAAGRAGVSLGESISIIDTPAEQSSMAAVRAVSEGSADVVMKGNVDTATLMKQVLHKEYGLTTGKVLSHVALFDFPDYDRILFLTDSAMNISPQLKEKSQIIENAVQVAHQTGIPEPKVAVLAAVEKVNPSMEATTDAALLAQMNYRNQIKGCIVDGPLAFDNAVNEQAARQKGIESNVAGKADVLVAPDIEVANVLYKSFVYFGNARVAGMISGAKAPIVVTSRSDSPETKLLSLALAVQKEEE</sequence>
<evidence type="ECO:0000259" key="4">
    <source>
        <dbReference type="Pfam" id="PF01515"/>
    </source>
</evidence>
<dbReference type="InterPro" id="IPR012147">
    <property type="entry name" value="P_Ac_Bu_trans"/>
</dbReference>
<protein>
    <submittedName>
        <fullName evidence="5">Phosphate butyryltransferase</fullName>
    </submittedName>
</protein>
<proteinExistence type="inferred from homology"/>